<evidence type="ECO:0000256" key="1">
    <source>
        <dbReference type="SAM" id="SignalP"/>
    </source>
</evidence>
<accession>A0A843B6S7</accession>
<feature type="signal peptide" evidence="1">
    <location>
        <begin position="1"/>
        <end position="20"/>
    </location>
</feature>
<reference evidence="2" key="1">
    <citation type="submission" date="2020-12" db="EMBL/GenBank/DDBJ databases">
        <title>Comamonas sp. nov., isolated from stream water.</title>
        <authorList>
            <person name="Park K.-H."/>
        </authorList>
    </citation>
    <scope>NUCLEOTIDE SEQUENCE</scope>
    <source>
        <strain evidence="2">EJ-4</strain>
    </source>
</reference>
<name>A0A843B6S7_9BURK</name>
<keyword evidence="3" id="KW-1185">Reference proteome</keyword>
<protein>
    <submittedName>
        <fullName evidence="2">Uncharacterized protein</fullName>
    </submittedName>
</protein>
<dbReference type="EMBL" id="JABBCQ020000019">
    <property type="protein sequence ID" value="MBI1626501.1"/>
    <property type="molecule type" value="Genomic_DNA"/>
</dbReference>
<feature type="chain" id="PRO_5032772027" evidence="1">
    <location>
        <begin position="21"/>
        <end position="110"/>
    </location>
</feature>
<comment type="caution">
    <text evidence="2">The sequence shown here is derived from an EMBL/GenBank/DDBJ whole genome shotgun (WGS) entry which is preliminary data.</text>
</comment>
<gene>
    <name evidence="2" type="ORF">HF327_018635</name>
</gene>
<proteinExistence type="predicted"/>
<evidence type="ECO:0000313" key="2">
    <source>
        <dbReference type="EMBL" id="MBI1626501.1"/>
    </source>
</evidence>
<dbReference type="RefSeq" id="WP_198461810.1">
    <property type="nucleotide sequence ID" value="NZ_JABBCQ020000019.1"/>
</dbReference>
<keyword evidence="1" id="KW-0732">Signal</keyword>
<sequence>MYKALVFVAAVAGCIPVWSAAAPVIANMPLSIQRQIFGSGEQSGGGEEQAQPVGNYGVWHVPQYLPGYPTAATIWPRAITVKCKNGNCEGYVITPQMGPGEYLFFIPVEE</sequence>
<organism evidence="2 3">
    <name type="scientific">Comamonas suwonensis</name>
    <dbReference type="NCBI Taxonomy" id="2606214"/>
    <lineage>
        <taxon>Bacteria</taxon>
        <taxon>Pseudomonadati</taxon>
        <taxon>Pseudomonadota</taxon>
        <taxon>Betaproteobacteria</taxon>
        <taxon>Burkholderiales</taxon>
        <taxon>Comamonadaceae</taxon>
        <taxon>Comamonas</taxon>
    </lineage>
</organism>
<dbReference type="AlphaFoldDB" id="A0A843B6S7"/>
<evidence type="ECO:0000313" key="3">
    <source>
        <dbReference type="Proteomes" id="UP000530032"/>
    </source>
</evidence>
<dbReference type="Proteomes" id="UP000530032">
    <property type="component" value="Unassembled WGS sequence"/>
</dbReference>